<dbReference type="SFLD" id="SFLDG01123">
    <property type="entry name" value="methyltransferase_(Class_B)"/>
    <property type="match status" value="1"/>
</dbReference>
<evidence type="ECO:0000256" key="5">
    <source>
        <dbReference type="ARBA" id="ARBA00022691"/>
    </source>
</evidence>
<evidence type="ECO:0000256" key="7">
    <source>
        <dbReference type="ARBA" id="ARBA00023004"/>
    </source>
</evidence>
<dbReference type="CDD" id="cd01335">
    <property type="entry name" value="Radical_SAM"/>
    <property type="match status" value="1"/>
</dbReference>
<keyword evidence="7" id="KW-0408">Iron</keyword>
<dbReference type="Gene3D" id="3.80.30.20">
    <property type="entry name" value="tm_1862 like domain"/>
    <property type="match status" value="1"/>
</dbReference>
<reference evidence="11" key="1">
    <citation type="submission" date="2020-07" db="EMBL/GenBank/DDBJ databases">
        <title>Huge and variable diversity of episymbiotic CPR bacteria and DPANN archaea in groundwater ecosystems.</title>
        <authorList>
            <person name="He C.Y."/>
            <person name="Keren R."/>
            <person name="Whittaker M."/>
            <person name="Farag I.F."/>
            <person name="Doudna J."/>
            <person name="Cate J.H.D."/>
            <person name="Banfield J.F."/>
        </authorList>
    </citation>
    <scope>NUCLEOTIDE SEQUENCE</scope>
    <source>
        <strain evidence="11">NC_groundwater_672_Ag_B-0.1um_62_36</strain>
    </source>
</reference>
<dbReference type="SFLD" id="SFLDG01082">
    <property type="entry name" value="B12-binding_domain_containing"/>
    <property type="match status" value="1"/>
</dbReference>
<dbReference type="GO" id="GO:0051539">
    <property type="term" value="F:4 iron, 4 sulfur cluster binding"/>
    <property type="evidence" value="ECO:0007669"/>
    <property type="project" value="UniProtKB-KW"/>
</dbReference>
<dbReference type="PANTHER" id="PTHR43409">
    <property type="entry name" value="ANAEROBIC MAGNESIUM-PROTOPORPHYRIN IX MONOMETHYL ESTER CYCLASE-RELATED"/>
    <property type="match status" value="1"/>
</dbReference>
<comment type="cofactor">
    <cofactor evidence="1">
        <name>[4Fe-4S] cluster</name>
        <dbReference type="ChEBI" id="CHEBI:49883"/>
    </cofactor>
</comment>
<dbReference type="InterPro" id="IPR020612">
    <property type="entry name" value="Methylthiotransferase_CS"/>
</dbReference>
<protein>
    <submittedName>
        <fullName evidence="11">Cobalamin B12-binding domain-containing protein</fullName>
    </submittedName>
</protein>
<evidence type="ECO:0000256" key="6">
    <source>
        <dbReference type="ARBA" id="ARBA00022723"/>
    </source>
</evidence>
<dbReference type="Proteomes" id="UP000769766">
    <property type="component" value="Unassembled WGS sequence"/>
</dbReference>
<evidence type="ECO:0000313" key="12">
    <source>
        <dbReference type="Proteomes" id="UP000769766"/>
    </source>
</evidence>
<keyword evidence="6" id="KW-0479">Metal-binding</keyword>
<sequence length="490" mass="54773">MKVVLISAPYFDVYGSLNVGKNHTFSLGVGYLAATLRQGGHEVTILDPEPRQMTDAAVEAYLREWDPDLVGISSATANFKGAQRMATLARRATRAPIVVGGVHASALPLETLEACPQFDLVVVGEGEETLLELCGRLAEGRRDLREVPGLAYRENGSGEVVLQDAIEKPFKLQRTAPRPPIGDLDRLPFPARDLVDLTLYRPQVHLYRGRKSATLITSRGCPARCTFCATGVTLGNRIRFHSPQYVLSEIEQLVHTYGVRDFVFVDDTFTASAQRTKEICQGILDRGLEIGWFCFARVNNASWELFELMKRAGCFSLFFGVESADPQVLKNIKKGTTVEQARQAMKLATAMGFKTEAGFMFGNPGDTRETIEKTIAFALELSPVIGSFNIMVPFPGTEEYERHRQKNPEGLMNWDNYVPKGVQPLIQLEDLSKADLQRYISRAYLKFYLRPRQILHILRNLSSAAELGTYLRGALGLSRRIQEWRKASQH</sequence>
<keyword evidence="2" id="KW-0004">4Fe-4S</keyword>
<dbReference type="PANTHER" id="PTHR43409:SF7">
    <property type="entry name" value="BLL1977 PROTEIN"/>
    <property type="match status" value="1"/>
</dbReference>
<dbReference type="InterPro" id="IPR058240">
    <property type="entry name" value="rSAM_sf"/>
</dbReference>
<feature type="domain" description="Radical SAM core" evidence="10">
    <location>
        <begin position="207"/>
        <end position="429"/>
    </location>
</feature>
<evidence type="ECO:0000256" key="1">
    <source>
        <dbReference type="ARBA" id="ARBA00001966"/>
    </source>
</evidence>
<dbReference type="InterPro" id="IPR006158">
    <property type="entry name" value="Cobalamin-bd"/>
</dbReference>
<organism evidence="11 12">
    <name type="scientific">Tectimicrobiota bacterium</name>
    <dbReference type="NCBI Taxonomy" id="2528274"/>
    <lineage>
        <taxon>Bacteria</taxon>
        <taxon>Pseudomonadati</taxon>
        <taxon>Nitrospinota/Tectimicrobiota group</taxon>
        <taxon>Candidatus Tectimicrobiota</taxon>
    </lineage>
</organism>
<dbReference type="InterPro" id="IPR023404">
    <property type="entry name" value="rSAM_horseshoe"/>
</dbReference>
<keyword evidence="5" id="KW-0949">S-adenosyl-L-methionine</keyword>
<dbReference type="SFLD" id="SFLDS00029">
    <property type="entry name" value="Radical_SAM"/>
    <property type="match status" value="1"/>
</dbReference>
<dbReference type="PROSITE" id="PS51332">
    <property type="entry name" value="B12_BINDING"/>
    <property type="match status" value="1"/>
</dbReference>
<dbReference type="PROSITE" id="PS51918">
    <property type="entry name" value="RADICAL_SAM"/>
    <property type="match status" value="1"/>
</dbReference>
<dbReference type="SMART" id="SM00729">
    <property type="entry name" value="Elp3"/>
    <property type="match status" value="1"/>
</dbReference>
<dbReference type="InterPro" id="IPR036724">
    <property type="entry name" value="Cobalamin-bd_sf"/>
</dbReference>
<evidence type="ECO:0000256" key="3">
    <source>
        <dbReference type="ARBA" id="ARBA00022603"/>
    </source>
</evidence>
<evidence type="ECO:0000256" key="4">
    <source>
        <dbReference type="ARBA" id="ARBA00022679"/>
    </source>
</evidence>
<feature type="domain" description="B12-binding" evidence="9">
    <location>
        <begin position="1"/>
        <end position="144"/>
    </location>
</feature>
<dbReference type="EMBL" id="JACPRF010000017">
    <property type="protein sequence ID" value="MBI2875352.1"/>
    <property type="molecule type" value="Genomic_DNA"/>
</dbReference>
<proteinExistence type="predicted"/>
<dbReference type="GO" id="GO:0031419">
    <property type="term" value="F:cobalamin binding"/>
    <property type="evidence" value="ECO:0007669"/>
    <property type="project" value="InterPro"/>
</dbReference>
<dbReference type="Pfam" id="PF02310">
    <property type="entry name" value="B12-binding"/>
    <property type="match status" value="1"/>
</dbReference>
<keyword evidence="8" id="KW-0411">Iron-sulfur</keyword>
<keyword evidence="4" id="KW-0808">Transferase</keyword>
<dbReference type="PROSITE" id="PS01278">
    <property type="entry name" value="MTTASE_RADICAL"/>
    <property type="match status" value="1"/>
</dbReference>
<dbReference type="CDD" id="cd02068">
    <property type="entry name" value="radical_SAM_B12_BD"/>
    <property type="match status" value="1"/>
</dbReference>
<dbReference type="InterPro" id="IPR007197">
    <property type="entry name" value="rSAM"/>
</dbReference>
<evidence type="ECO:0000259" key="10">
    <source>
        <dbReference type="PROSITE" id="PS51918"/>
    </source>
</evidence>
<dbReference type="GO" id="GO:0003824">
    <property type="term" value="F:catalytic activity"/>
    <property type="evidence" value="ECO:0007669"/>
    <property type="project" value="InterPro"/>
</dbReference>
<evidence type="ECO:0000256" key="2">
    <source>
        <dbReference type="ARBA" id="ARBA00022485"/>
    </source>
</evidence>
<evidence type="ECO:0000259" key="9">
    <source>
        <dbReference type="PROSITE" id="PS51332"/>
    </source>
</evidence>
<dbReference type="GO" id="GO:0046872">
    <property type="term" value="F:metal ion binding"/>
    <property type="evidence" value="ECO:0007669"/>
    <property type="project" value="UniProtKB-KW"/>
</dbReference>
<evidence type="ECO:0000313" key="11">
    <source>
        <dbReference type="EMBL" id="MBI2875352.1"/>
    </source>
</evidence>
<dbReference type="InterPro" id="IPR034466">
    <property type="entry name" value="Methyltransferase_Class_B"/>
</dbReference>
<gene>
    <name evidence="11" type="ORF">HYY20_00545</name>
</gene>
<dbReference type="AlphaFoldDB" id="A0A932FVK1"/>
<keyword evidence="3" id="KW-0489">Methyltransferase</keyword>
<dbReference type="Pfam" id="PF04055">
    <property type="entry name" value="Radical_SAM"/>
    <property type="match status" value="1"/>
</dbReference>
<evidence type="ECO:0000256" key="8">
    <source>
        <dbReference type="ARBA" id="ARBA00023014"/>
    </source>
</evidence>
<accession>A0A932FVK1</accession>
<dbReference type="InterPro" id="IPR006638">
    <property type="entry name" value="Elp3/MiaA/NifB-like_rSAM"/>
</dbReference>
<comment type="caution">
    <text evidence="11">The sequence shown here is derived from an EMBL/GenBank/DDBJ whole genome shotgun (WGS) entry which is preliminary data.</text>
</comment>
<dbReference type="InterPro" id="IPR051198">
    <property type="entry name" value="BchE-like"/>
</dbReference>
<dbReference type="SUPFAM" id="SSF102114">
    <property type="entry name" value="Radical SAM enzymes"/>
    <property type="match status" value="1"/>
</dbReference>
<dbReference type="Gene3D" id="3.40.50.280">
    <property type="entry name" value="Cobalamin-binding domain"/>
    <property type="match status" value="1"/>
</dbReference>
<name>A0A932FVK1_UNCTE</name>
<dbReference type="SUPFAM" id="SSF52242">
    <property type="entry name" value="Cobalamin (vitamin B12)-binding domain"/>
    <property type="match status" value="1"/>
</dbReference>